<dbReference type="Proteomes" id="UP000054383">
    <property type="component" value="Unassembled WGS sequence"/>
</dbReference>
<evidence type="ECO:0000259" key="8">
    <source>
        <dbReference type="PROSITE" id="PS50048"/>
    </source>
</evidence>
<name>A0A0U1M2K4_TALIS</name>
<accession>A0A0U1M2K4</accession>
<keyword evidence="5" id="KW-0804">Transcription</keyword>
<dbReference type="CDD" id="cd12148">
    <property type="entry name" value="fungal_TF_MHR"/>
    <property type="match status" value="1"/>
</dbReference>
<dbReference type="SUPFAM" id="SSF57701">
    <property type="entry name" value="Zn2/Cys6 DNA-binding domain"/>
    <property type="match status" value="1"/>
</dbReference>
<dbReference type="SMART" id="SM00066">
    <property type="entry name" value="GAL4"/>
    <property type="match status" value="1"/>
</dbReference>
<dbReference type="GO" id="GO:0005634">
    <property type="term" value="C:nucleus"/>
    <property type="evidence" value="ECO:0007669"/>
    <property type="project" value="UniProtKB-SubCell"/>
</dbReference>
<dbReference type="PANTHER" id="PTHR47338">
    <property type="entry name" value="ZN(II)2CYS6 TRANSCRIPTION FACTOR (EUROFUNG)-RELATED"/>
    <property type="match status" value="1"/>
</dbReference>
<feature type="compositionally biased region" description="Polar residues" evidence="7">
    <location>
        <begin position="132"/>
        <end position="160"/>
    </location>
</feature>
<dbReference type="InterPro" id="IPR007219">
    <property type="entry name" value="XnlR_reg_dom"/>
</dbReference>
<protein>
    <submittedName>
        <fullName evidence="9">Oleate activated transcription factor 3</fullName>
    </submittedName>
</protein>
<dbReference type="InterPro" id="IPR001138">
    <property type="entry name" value="Zn2Cys6_DnaBD"/>
</dbReference>
<feature type="region of interest" description="Disordered" evidence="7">
    <location>
        <begin position="209"/>
        <end position="235"/>
    </location>
</feature>
<evidence type="ECO:0000256" key="1">
    <source>
        <dbReference type="ARBA" id="ARBA00004123"/>
    </source>
</evidence>
<dbReference type="GO" id="GO:0006351">
    <property type="term" value="P:DNA-templated transcription"/>
    <property type="evidence" value="ECO:0007669"/>
    <property type="project" value="InterPro"/>
</dbReference>
<dbReference type="AlphaFoldDB" id="A0A0U1M2K4"/>
<evidence type="ECO:0000313" key="10">
    <source>
        <dbReference type="Proteomes" id="UP000054383"/>
    </source>
</evidence>
<keyword evidence="2" id="KW-0479">Metal-binding</keyword>
<keyword evidence="6" id="KW-0539">Nucleus</keyword>
<gene>
    <name evidence="9" type="ORF">PISL3812_06862</name>
</gene>
<comment type="subcellular location">
    <subcellularLocation>
        <location evidence="1">Nucleus</location>
    </subcellularLocation>
</comment>
<dbReference type="GO" id="GO:0008270">
    <property type="term" value="F:zinc ion binding"/>
    <property type="evidence" value="ECO:0007669"/>
    <property type="project" value="InterPro"/>
</dbReference>
<feature type="compositionally biased region" description="Polar residues" evidence="7">
    <location>
        <begin position="8"/>
        <end position="26"/>
    </location>
</feature>
<dbReference type="Gene3D" id="4.10.240.10">
    <property type="entry name" value="Zn(2)-C6 fungal-type DNA-binding domain"/>
    <property type="match status" value="1"/>
</dbReference>
<dbReference type="EMBL" id="CVMT01000006">
    <property type="protein sequence ID" value="CRG89823.1"/>
    <property type="molecule type" value="Genomic_DNA"/>
</dbReference>
<dbReference type="PROSITE" id="PS00463">
    <property type="entry name" value="ZN2_CY6_FUNGAL_1"/>
    <property type="match status" value="1"/>
</dbReference>
<organism evidence="9 10">
    <name type="scientific">Talaromyces islandicus</name>
    <name type="common">Penicillium islandicum</name>
    <dbReference type="NCBI Taxonomy" id="28573"/>
    <lineage>
        <taxon>Eukaryota</taxon>
        <taxon>Fungi</taxon>
        <taxon>Dikarya</taxon>
        <taxon>Ascomycota</taxon>
        <taxon>Pezizomycotina</taxon>
        <taxon>Eurotiomycetes</taxon>
        <taxon>Eurotiomycetidae</taxon>
        <taxon>Eurotiales</taxon>
        <taxon>Trichocomaceae</taxon>
        <taxon>Talaromyces</taxon>
        <taxon>Talaromyces sect. Islandici</taxon>
    </lineage>
</organism>
<dbReference type="PROSITE" id="PS50048">
    <property type="entry name" value="ZN2_CY6_FUNGAL_2"/>
    <property type="match status" value="1"/>
</dbReference>
<keyword evidence="4" id="KW-0238">DNA-binding</keyword>
<keyword evidence="3" id="KW-0805">Transcription regulation</keyword>
<dbReference type="InterPro" id="IPR036864">
    <property type="entry name" value="Zn2-C6_fun-type_DNA-bd_sf"/>
</dbReference>
<keyword evidence="10" id="KW-1185">Reference proteome</keyword>
<dbReference type="GO" id="GO:0000981">
    <property type="term" value="F:DNA-binding transcription factor activity, RNA polymerase II-specific"/>
    <property type="evidence" value="ECO:0007669"/>
    <property type="project" value="InterPro"/>
</dbReference>
<sequence>MAAVNKYSPRTTSLHVQEFEQMQSPDGESSAGESGSEHLVDHNGSQPSRGSKRKRPLMVSCELCKQRKVKCDRAQPSCGWCTRNGHVCEYKERKKPGLRAGYGKELEQRLDRLEEIVQIQARLIETHIVQPSQQPVGSYTSQGVSGLSYGSPSDRSNATGPSPHASSHRGGEFSALPMSQRALESAANRNDVAMRSPSDASAKLANQSRLGNGFTHSTPLSQAPDGSNGDYSHNDSSLNVPVSLFNNQEQSLADPELALPPYDLLYALVDLYFEHINSWCPILHRRSTLDTLFGPSPLEEADRVVLHAIVATTLRFSPDPRLNDVSRKRYHDSSKQRVLLYGLETSSVKSIQALVILALDVVGSSNGPPGGKLLALIARSAVQLGLAAESGSSLVSSVYPSIYTLRANVLSDPETWIEDESRRRLFWMVYLLDRYSTIATAFDFALDEKDIDRKLPCRDEFFVRNQPVDTRWFRATADRDHAKNGENVGSFGFYIEILGILSRIHLFLKRPIDIGALSDVEEWQATYRKLDNELSTWEYSLPTEYAYENSSSLLQNSKTKKLLQCDWVMLHVTYQTTVIRLHSSAAYPTTRSPIFTPSYSASQRCLVAVDNVISLTRFAVENAMVEKLGPPFAFSLWVSARLLLVHGSTIAHTLSPDIYLFVETLAQMGRYWKVAERYSTILKRVLDEYIEHEQTGGAEADRVTPSSVKILADMRRCAFDLDFLISRQPQHDSSVSKHDGQAPGTRTPTGRNLTSNDFEYLDVFGFFNVPRVPNMPTPMPALGINDISNPMSIHGLTSAVSNNEFNITNYLIPTPETDWLFQPTG</sequence>
<reference evidence="9 10" key="1">
    <citation type="submission" date="2015-04" db="EMBL/GenBank/DDBJ databases">
        <authorList>
            <person name="Syromyatnikov M.Y."/>
            <person name="Popov V.N."/>
        </authorList>
    </citation>
    <scope>NUCLEOTIDE SEQUENCE [LARGE SCALE GENOMIC DNA]</scope>
    <source>
        <strain evidence="9">WF-38-12</strain>
    </source>
</reference>
<evidence type="ECO:0000256" key="2">
    <source>
        <dbReference type="ARBA" id="ARBA00022723"/>
    </source>
</evidence>
<dbReference type="OrthoDB" id="5376052at2759"/>
<feature type="region of interest" description="Disordered" evidence="7">
    <location>
        <begin position="132"/>
        <end position="172"/>
    </location>
</feature>
<dbReference type="Pfam" id="PF04082">
    <property type="entry name" value="Fungal_trans"/>
    <property type="match status" value="1"/>
</dbReference>
<evidence type="ECO:0000313" key="9">
    <source>
        <dbReference type="EMBL" id="CRG89823.1"/>
    </source>
</evidence>
<evidence type="ECO:0000256" key="5">
    <source>
        <dbReference type="ARBA" id="ARBA00023163"/>
    </source>
</evidence>
<evidence type="ECO:0000256" key="6">
    <source>
        <dbReference type="ARBA" id="ARBA00023242"/>
    </source>
</evidence>
<dbReference type="CDD" id="cd00067">
    <property type="entry name" value="GAL4"/>
    <property type="match status" value="1"/>
</dbReference>
<evidence type="ECO:0000256" key="4">
    <source>
        <dbReference type="ARBA" id="ARBA00023125"/>
    </source>
</evidence>
<dbReference type="PANTHER" id="PTHR47338:SF28">
    <property type="entry name" value="C6 TRANSCRIPTION FACTOR"/>
    <property type="match status" value="1"/>
</dbReference>
<dbReference type="OMA" id="QTPHIPR"/>
<proteinExistence type="predicted"/>
<feature type="region of interest" description="Disordered" evidence="7">
    <location>
        <begin position="730"/>
        <end position="752"/>
    </location>
</feature>
<evidence type="ECO:0000256" key="3">
    <source>
        <dbReference type="ARBA" id="ARBA00023015"/>
    </source>
</evidence>
<dbReference type="GO" id="GO:0003677">
    <property type="term" value="F:DNA binding"/>
    <property type="evidence" value="ECO:0007669"/>
    <property type="project" value="UniProtKB-KW"/>
</dbReference>
<evidence type="ECO:0000256" key="7">
    <source>
        <dbReference type="SAM" id="MobiDB-lite"/>
    </source>
</evidence>
<dbReference type="InterPro" id="IPR050815">
    <property type="entry name" value="TF_fung"/>
</dbReference>
<dbReference type="SMART" id="SM00906">
    <property type="entry name" value="Fungal_trans"/>
    <property type="match status" value="1"/>
</dbReference>
<feature type="domain" description="Zn(2)-C6 fungal-type" evidence="8">
    <location>
        <begin position="60"/>
        <end position="90"/>
    </location>
</feature>
<feature type="region of interest" description="Disordered" evidence="7">
    <location>
        <begin position="1"/>
        <end position="56"/>
    </location>
</feature>
<dbReference type="Pfam" id="PF00172">
    <property type="entry name" value="Zn_clus"/>
    <property type="match status" value="1"/>
</dbReference>